<dbReference type="KEGG" id="cgt:cgR_0912"/>
<name>A0AB72V9H4_CORGB</name>
<evidence type="ECO:0000313" key="1">
    <source>
        <dbReference type="EMBL" id="BAF53886.1"/>
    </source>
</evidence>
<organism evidence="1">
    <name type="scientific">Corynebacterium glutamicum (strain R)</name>
    <dbReference type="NCBI Taxonomy" id="340322"/>
    <lineage>
        <taxon>Bacteria</taxon>
        <taxon>Bacillati</taxon>
        <taxon>Actinomycetota</taxon>
        <taxon>Actinomycetes</taxon>
        <taxon>Mycobacteriales</taxon>
        <taxon>Corynebacteriaceae</taxon>
        <taxon>Corynebacterium</taxon>
    </lineage>
</organism>
<dbReference type="Proteomes" id="UP000006698">
    <property type="component" value="Chromosome"/>
</dbReference>
<proteinExistence type="predicted"/>
<sequence length="152" mass="16607">MVDAHAGTFDGQKVTVLALCPADDHLVPYPGVVFAGDTDDPDAPIEEVYCQWSPEESGGERSATSAWMLPATAPMISRRPGRRRAGPASAHCSARLWWRPSVPRRCGRHSLATGGTRSCTCSWRVKVWWMGNRCPCSTPVARRIRITGRSSA</sequence>
<protein>
    <submittedName>
        <fullName evidence="1">Uncharacterized protein</fullName>
    </submittedName>
</protein>
<dbReference type="AlphaFoldDB" id="A0AB72V9H4"/>
<dbReference type="EMBL" id="AP009044">
    <property type="protein sequence ID" value="BAF53886.1"/>
    <property type="molecule type" value="Genomic_DNA"/>
</dbReference>
<reference evidence="1" key="1">
    <citation type="journal article" date="2007" name="Microbiology">
        <title>Comparative analysis of the Corynebacterium glutamicum group and complete genome sequence of strain R.</title>
        <authorList>
            <person name="Yukawa H."/>
            <person name="Omumasaba C.A."/>
            <person name="Nonaka H."/>
            <person name="Kos P."/>
            <person name="Okai N."/>
            <person name="Suzuki N."/>
            <person name="Suda M."/>
            <person name="Tsuge Y."/>
            <person name="Watanabe J."/>
            <person name="Ikeda Y."/>
            <person name="Vertes A.A."/>
            <person name="Inui M."/>
        </authorList>
    </citation>
    <scope>NUCLEOTIDE SEQUENCE</scope>
    <source>
        <strain evidence="1">R</strain>
    </source>
</reference>
<gene>
    <name evidence="1" type="ordered locus">cgR_0912</name>
</gene>
<accession>A0AB72V9H4</accession>